<keyword evidence="1" id="KW-0472">Membrane</keyword>
<keyword evidence="1" id="KW-1133">Transmembrane helix</keyword>
<reference evidence="2" key="1">
    <citation type="submission" date="2022-04" db="EMBL/GenBank/DDBJ databases">
        <authorList>
            <person name="Ren T."/>
        </authorList>
    </citation>
    <scope>NUCLEOTIDE SEQUENCE</scope>
    <source>
        <strain evidence="2">F63249</strain>
    </source>
</reference>
<name>A0ABT0H762_9FLAO</name>
<dbReference type="RefSeq" id="WP_248411936.1">
    <property type="nucleotide sequence ID" value="NZ_JALPQF010000002.1"/>
</dbReference>
<proteinExistence type="predicted"/>
<organism evidence="2 3">
    <name type="scientific">Psychroserpens algicola</name>
    <dbReference type="NCBI Taxonomy" id="1719034"/>
    <lineage>
        <taxon>Bacteria</taxon>
        <taxon>Pseudomonadati</taxon>
        <taxon>Bacteroidota</taxon>
        <taxon>Flavobacteriia</taxon>
        <taxon>Flavobacteriales</taxon>
        <taxon>Flavobacteriaceae</taxon>
        <taxon>Psychroserpens</taxon>
    </lineage>
</organism>
<keyword evidence="1" id="KW-0812">Transmembrane</keyword>
<feature type="transmembrane region" description="Helical" evidence="1">
    <location>
        <begin position="21"/>
        <end position="43"/>
    </location>
</feature>
<dbReference type="Proteomes" id="UP001203687">
    <property type="component" value="Unassembled WGS sequence"/>
</dbReference>
<gene>
    <name evidence="2" type="ORF">MUY34_03475</name>
</gene>
<accession>A0ABT0H762</accession>
<evidence type="ECO:0008006" key="4">
    <source>
        <dbReference type="Google" id="ProtNLM"/>
    </source>
</evidence>
<sequence>MNIPLRDKIHFTRVSLKKNAGPLLIGLIFIILGLVLAYIGYFIAENNFLTGFGITFISFSGFFLIYTMPSSYMHYYEQELTKKYGSYTTARVVHKRIDDYSHTSSSFEGGKAIQHEEYLYVIEFEFNYKNKSYESECFFEQKKTYEQIPVGYELPVKFLRNNPEKVTLRRRKLANELGISEKMCQ</sequence>
<protein>
    <recommendedName>
        <fullName evidence="4">DUF3592 domain-containing protein</fullName>
    </recommendedName>
</protein>
<evidence type="ECO:0000313" key="2">
    <source>
        <dbReference type="EMBL" id="MCK8479665.1"/>
    </source>
</evidence>
<evidence type="ECO:0000256" key="1">
    <source>
        <dbReference type="SAM" id="Phobius"/>
    </source>
</evidence>
<keyword evidence="3" id="KW-1185">Reference proteome</keyword>
<dbReference type="EMBL" id="JALPQF010000002">
    <property type="protein sequence ID" value="MCK8479665.1"/>
    <property type="molecule type" value="Genomic_DNA"/>
</dbReference>
<evidence type="ECO:0000313" key="3">
    <source>
        <dbReference type="Proteomes" id="UP001203687"/>
    </source>
</evidence>
<comment type="caution">
    <text evidence="2">The sequence shown here is derived from an EMBL/GenBank/DDBJ whole genome shotgun (WGS) entry which is preliminary data.</text>
</comment>
<feature type="transmembrane region" description="Helical" evidence="1">
    <location>
        <begin position="49"/>
        <end position="68"/>
    </location>
</feature>